<evidence type="ECO:0000313" key="3">
    <source>
        <dbReference type="EMBL" id="SFC63983.1"/>
    </source>
</evidence>
<reference evidence="3 4" key="1">
    <citation type="submission" date="2016-10" db="EMBL/GenBank/DDBJ databases">
        <authorList>
            <person name="de Groot N.N."/>
        </authorList>
    </citation>
    <scope>NUCLEOTIDE SEQUENCE [LARGE SCALE GENOMIC DNA]</scope>
    <source>
        <strain evidence="3 4">DSM 19548</strain>
    </source>
</reference>
<dbReference type="RefSeq" id="WP_093361077.1">
    <property type="nucleotide sequence ID" value="NZ_FOLG01000007.1"/>
</dbReference>
<keyword evidence="4" id="KW-1185">Reference proteome</keyword>
<gene>
    <name evidence="3" type="ORF">SAMN04488094_10775</name>
</gene>
<protein>
    <submittedName>
        <fullName evidence="3">Outer membrane lipoprotein-sorting protein</fullName>
    </submittedName>
</protein>
<dbReference type="SUPFAM" id="SSF89392">
    <property type="entry name" value="Prokaryotic lipoproteins and lipoprotein localization factors"/>
    <property type="match status" value="1"/>
</dbReference>
<evidence type="ECO:0000313" key="4">
    <source>
        <dbReference type="Proteomes" id="UP000198728"/>
    </source>
</evidence>
<feature type="chain" id="PRO_5011715728" evidence="2">
    <location>
        <begin position="22"/>
        <end position="198"/>
    </location>
</feature>
<dbReference type="AlphaFoldDB" id="A0A1I1L0P8"/>
<dbReference type="OrthoDB" id="9800501at2"/>
<keyword evidence="1 2" id="KW-0732">Signal</keyword>
<evidence type="ECO:0000256" key="2">
    <source>
        <dbReference type="SAM" id="SignalP"/>
    </source>
</evidence>
<feature type="signal peptide" evidence="2">
    <location>
        <begin position="1"/>
        <end position="21"/>
    </location>
</feature>
<dbReference type="PANTHER" id="PTHR35869:SF1">
    <property type="entry name" value="OUTER-MEMBRANE LIPOPROTEIN CARRIER PROTEIN"/>
    <property type="match status" value="1"/>
</dbReference>
<dbReference type="Gene3D" id="2.50.20.10">
    <property type="entry name" value="Lipoprotein localisation LolA/LolB/LppX"/>
    <property type="match status" value="1"/>
</dbReference>
<dbReference type="EMBL" id="FOLG01000007">
    <property type="protein sequence ID" value="SFC63983.1"/>
    <property type="molecule type" value="Genomic_DNA"/>
</dbReference>
<dbReference type="Proteomes" id="UP000198728">
    <property type="component" value="Unassembled WGS sequence"/>
</dbReference>
<name>A0A1I1L0P8_9RHOB</name>
<dbReference type="PANTHER" id="PTHR35869">
    <property type="entry name" value="OUTER-MEMBRANE LIPOPROTEIN CARRIER PROTEIN"/>
    <property type="match status" value="1"/>
</dbReference>
<accession>A0A1I1L0P8</accession>
<dbReference type="Pfam" id="PF03548">
    <property type="entry name" value="LolA"/>
    <property type="match status" value="1"/>
</dbReference>
<keyword evidence="3" id="KW-0449">Lipoprotein</keyword>
<evidence type="ECO:0000256" key="1">
    <source>
        <dbReference type="ARBA" id="ARBA00022729"/>
    </source>
</evidence>
<dbReference type="InterPro" id="IPR029046">
    <property type="entry name" value="LolA/LolB/LppX"/>
</dbReference>
<dbReference type="InterPro" id="IPR004564">
    <property type="entry name" value="OM_lipoprot_carrier_LolA-like"/>
</dbReference>
<proteinExistence type="predicted"/>
<sequence>MIKRFLSTCLLVLAAASPVAAEKIPLNALSNYLNGFKTAQGEFTQVNSDGTISTGRLFIHRPGRVRFEYNPPDNSLVMAGGGTVAVFDPKSNAGPNQYPLRQTPLNLILRQNVNFASARSVVAHTTDGKTTSVVAQDPEHPDYGTIRLVFTDKPVELRQWVVTDGSGEQTTVILGELTKGVSLGPSLFSIPQEISRRE</sequence>
<organism evidence="3 4">
    <name type="scientific">Tropicimonas isoalkanivorans</name>
    <dbReference type="NCBI Taxonomy" id="441112"/>
    <lineage>
        <taxon>Bacteria</taxon>
        <taxon>Pseudomonadati</taxon>
        <taxon>Pseudomonadota</taxon>
        <taxon>Alphaproteobacteria</taxon>
        <taxon>Rhodobacterales</taxon>
        <taxon>Roseobacteraceae</taxon>
        <taxon>Tropicimonas</taxon>
    </lineage>
</organism>
<dbReference type="STRING" id="441112.SAMN04488094_10775"/>
<dbReference type="CDD" id="cd16325">
    <property type="entry name" value="LolA"/>
    <property type="match status" value="1"/>
</dbReference>